<dbReference type="SUPFAM" id="SSF81296">
    <property type="entry name" value="E set domains"/>
    <property type="match status" value="1"/>
</dbReference>
<keyword evidence="1" id="KW-0732">Signal</keyword>
<feature type="domain" description="Glyoxal oxidase N-terminal" evidence="2">
    <location>
        <begin position="122"/>
        <end position="238"/>
    </location>
</feature>
<evidence type="ECO:0000313" key="4">
    <source>
        <dbReference type="EMBL" id="CAF9941975.1"/>
    </source>
</evidence>
<dbReference type="Proteomes" id="UP000664534">
    <property type="component" value="Unassembled WGS sequence"/>
</dbReference>
<dbReference type="CDD" id="cd02851">
    <property type="entry name" value="E_set_GO_C"/>
    <property type="match status" value="1"/>
</dbReference>
<comment type="caution">
    <text evidence="4">The sequence shown here is derived from an EMBL/GenBank/DDBJ whole genome shotgun (WGS) entry which is preliminary data.</text>
</comment>
<gene>
    <name evidence="4" type="ORF">IMSHALPRED_003130</name>
</gene>
<evidence type="ECO:0000256" key="1">
    <source>
        <dbReference type="ARBA" id="ARBA00022729"/>
    </source>
</evidence>
<accession>A0A8H3PJS5</accession>
<dbReference type="InterPro" id="IPR014756">
    <property type="entry name" value="Ig_E-set"/>
</dbReference>
<dbReference type="SUPFAM" id="SSF50965">
    <property type="entry name" value="Galactose oxidase, central domain"/>
    <property type="match status" value="1"/>
</dbReference>
<protein>
    <recommendedName>
        <fullName evidence="6">Galactose oxidase</fullName>
    </recommendedName>
</protein>
<dbReference type="InterPro" id="IPR011043">
    <property type="entry name" value="Gal_Oxase/kelch_b-propeller"/>
</dbReference>
<dbReference type="OrthoDB" id="2019572at2759"/>
<evidence type="ECO:0000313" key="5">
    <source>
        <dbReference type="Proteomes" id="UP000664534"/>
    </source>
</evidence>
<dbReference type="Gene3D" id="2.130.10.80">
    <property type="entry name" value="Galactose oxidase/kelch, beta-propeller"/>
    <property type="match status" value="1"/>
</dbReference>
<organism evidence="4 5">
    <name type="scientific">Imshaugia aleurites</name>
    <dbReference type="NCBI Taxonomy" id="172621"/>
    <lineage>
        <taxon>Eukaryota</taxon>
        <taxon>Fungi</taxon>
        <taxon>Dikarya</taxon>
        <taxon>Ascomycota</taxon>
        <taxon>Pezizomycotina</taxon>
        <taxon>Lecanoromycetes</taxon>
        <taxon>OSLEUM clade</taxon>
        <taxon>Lecanoromycetidae</taxon>
        <taxon>Lecanorales</taxon>
        <taxon>Lecanorineae</taxon>
        <taxon>Parmeliaceae</taxon>
        <taxon>Imshaugia</taxon>
    </lineage>
</organism>
<dbReference type="Pfam" id="PF07250">
    <property type="entry name" value="Glyoxal_oxid_N"/>
    <property type="match status" value="1"/>
</dbReference>
<dbReference type="PANTHER" id="PTHR32208">
    <property type="entry name" value="SECRETED PROTEIN-RELATED"/>
    <property type="match status" value="1"/>
</dbReference>
<dbReference type="Pfam" id="PF09118">
    <property type="entry name" value="GO-like_E_set"/>
    <property type="match status" value="1"/>
</dbReference>
<evidence type="ECO:0000259" key="3">
    <source>
        <dbReference type="Pfam" id="PF09118"/>
    </source>
</evidence>
<dbReference type="PANTHER" id="PTHR32208:SF68">
    <property type="entry name" value="GALACTOSE OXIDASE"/>
    <property type="match status" value="1"/>
</dbReference>
<proteinExistence type="predicted"/>
<keyword evidence="5" id="KW-1185">Reference proteome</keyword>
<dbReference type="EMBL" id="CAJPDT010000163">
    <property type="protein sequence ID" value="CAF9941975.1"/>
    <property type="molecule type" value="Genomic_DNA"/>
</dbReference>
<dbReference type="Gene3D" id="2.60.40.10">
    <property type="entry name" value="Immunoglobulins"/>
    <property type="match status" value="1"/>
</dbReference>
<evidence type="ECO:0008006" key="6">
    <source>
        <dbReference type="Google" id="ProtNLM"/>
    </source>
</evidence>
<reference evidence="4" key="1">
    <citation type="submission" date="2021-03" db="EMBL/GenBank/DDBJ databases">
        <authorList>
            <person name="Tagirdzhanova G."/>
        </authorList>
    </citation>
    <scope>NUCLEOTIDE SEQUENCE</scope>
</reference>
<feature type="domain" description="Galactose oxidase-like Early set" evidence="3">
    <location>
        <begin position="269"/>
        <end position="360"/>
    </location>
</feature>
<sequence length="363" mass="38060">MLTNDAQLVYRADNHVGTFHNEPSTAVNCMTIIRSKILQSLFKPGYCYSSQACYLAEATLTMIVQAMLFGWKGATIFQAGPSKAMNWYGTNGTGSHGAAGPRVGDGDAMCGNAVMYDATAGKILVIGGSIDYQNANATANAHIVTIGPPMSAAAVQTISPMSYPRIFANAVVLPTGAVFISGGQNYGIPFSDNGSQLQPEMWDPVSTTFTKLAPQAIPRNYHSIGLLLPDATILSAGGGLCGACATNHYDGQIYSPSYLFTPNGSRATRPVIESAPAQVSVGGTLTATTNAPVTAWAMLRLGATTHTVNTDQRRIPLNATANGTTYTMTLPADPGVLIPGYYYLFAMNAAVPSLAKFVSVPVP</sequence>
<dbReference type="AlphaFoldDB" id="A0A8H3PJS5"/>
<dbReference type="InterPro" id="IPR009880">
    <property type="entry name" value="Glyoxal_oxidase_N"/>
</dbReference>
<dbReference type="InterPro" id="IPR015202">
    <property type="entry name" value="GO-like_E_set"/>
</dbReference>
<evidence type="ECO:0000259" key="2">
    <source>
        <dbReference type="Pfam" id="PF07250"/>
    </source>
</evidence>
<dbReference type="InterPro" id="IPR013783">
    <property type="entry name" value="Ig-like_fold"/>
</dbReference>
<name>A0A8H3PJS5_9LECA</name>
<dbReference type="InterPro" id="IPR037293">
    <property type="entry name" value="Gal_Oxidase_central_sf"/>
</dbReference>